<reference evidence="3" key="1">
    <citation type="submission" date="2024-03" db="EMBL/GenBank/DDBJ databases">
        <title>Chitinophaga horti sp. nov., isolated from garden soil.</title>
        <authorList>
            <person name="Lee D.S."/>
            <person name="Han D.M."/>
            <person name="Baek J.H."/>
            <person name="Choi D.G."/>
            <person name="Jeon J.H."/>
            <person name="Jeon C.O."/>
        </authorList>
    </citation>
    <scope>NUCLEOTIDE SEQUENCE [LARGE SCALE GENOMIC DNA]</scope>
    <source>
        <strain evidence="3">GPA1</strain>
    </source>
</reference>
<sequence length="228" mass="25528">MLQPIISILLAAIALPAFAAHPETFASEDSLRLKALPRALTFDPSKGNLKATSDDGFILHANKNTDLYSFVDSSFYVHQVPMATFPAGEQFILSARLRPEAKALFDGGALLLYTDSSNWAKLLVERMDDGRIMLGSSLITDRVTDDSYHRAVNAPAVYVKVARSGNIFGFYFSEDGKKWQILRTFRYRRPQGLRIGFYAQSPKGEGMDLHITDVKFRAEAFRDFYSGE</sequence>
<proteinExistence type="predicted"/>
<evidence type="ECO:0000313" key="3">
    <source>
        <dbReference type="Proteomes" id="UP001485459"/>
    </source>
</evidence>
<protein>
    <submittedName>
        <fullName evidence="2">DUF1349 domain-containing protein</fullName>
    </submittedName>
</protein>
<accession>A0ABZ2YQ69</accession>
<keyword evidence="3" id="KW-1185">Reference proteome</keyword>
<evidence type="ECO:0000256" key="1">
    <source>
        <dbReference type="SAM" id="SignalP"/>
    </source>
</evidence>
<dbReference type="Pfam" id="PF07081">
    <property type="entry name" value="DUF1349"/>
    <property type="match status" value="1"/>
</dbReference>
<dbReference type="Proteomes" id="UP001485459">
    <property type="component" value="Chromosome"/>
</dbReference>
<dbReference type="RefSeq" id="WP_341836443.1">
    <property type="nucleotide sequence ID" value="NZ_CP149822.1"/>
</dbReference>
<dbReference type="InterPro" id="IPR013320">
    <property type="entry name" value="ConA-like_dom_sf"/>
</dbReference>
<gene>
    <name evidence="2" type="ORF">WJU16_00895</name>
</gene>
<organism evidence="2 3">
    <name type="scientific">Chitinophaga pollutisoli</name>
    <dbReference type="NCBI Taxonomy" id="3133966"/>
    <lineage>
        <taxon>Bacteria</taxon>
        <taxon>Pseudomonadati</taxon>
        <taxon>Bacteroidota</taxon>
        <taxon>Chitinophagia</taxon>
        <taxon>Chitinophagales</taxon>
        <taxon>Chitinophagaceae</taxon>
        <taxon>Chitinophaga</taxon>
    </lineage>
</organism>
<name>A0ABZ2YQ69_9BACT</name>
<dbReference type="InterPro" id="IPR009784">
    <property type="entry name" value="DUF1349"/>
</dbReference>
<dbReference type="Gene3D" id="2.60.120.200">
    <property type="match status" value="1"/>
</dbReference>
<feature type="chain" id="PRO_5045545938" evidence="1">
    <location>
        <begin position="20"/>
        <end position="228"/>
    </location>
</feature>
<dbReference type="EMBL" id="CP149822">
    <property type="protein sequence ID" value="WZN41594.1"/>
    <property type="molecule type" value="Genomic_DNA"/>
</dbReference>
<dbReference type="SUPFAM" id="SSF49899">
    <property type="entry name" value="Concanavalin A-like lectins/glucanases"/>
    <property type="match status" value="1"/>
</dbReference>
<dbReference type="PANTHER" id="PTHR35332:SF2">
    <property type="entry name" value="REGULATION OF ENOLASE PROTEIN 1"/>
    <property type="match status" value="1"/>
</dbReference>
<feature type="signal peptide" evidence="1">
    <location>
        <begin position="1"/>
        <end position="19"/>
    </location>
</feature>
<dbReference type="PANTHER" id="PTHR35332">
    <property type="entry name" value="REGULATION OF ENOLASE PROTEIN 1"/>
    <property type="match status" value="1"/>
</dbReference>
<evidence type="ECO:0000313" key="2">
    <source>
        <dbReference type="EMBL" id="WZN41594.1"/>
    </source>
</evidence>
<keyword evidence="1" id="KW-0732">Signal</keyword>